<keyword evidence="3" id="KW-1185">Reference proteome</keyword>
<dbReference type="EMBL" id="JAGHQM010000076">
    <property type="protein sequence ID" value="KAH0565610.1"/>
    <property type="molecule type" value="Genomic_DNA"/>
</dbReference>
<evidence type="ECO:0000313" key="3">
    <source>
        <dbReference type="Proteomes" id="UP000750711"/>
    </source>
</evidence>
<organism evidence="2 3">
    <name type="scientific">Trichoglossum hirsutum</name>
    <dbReference type="NCBI Taxonomy" id="265104"/>
    <lineage>
        <taxon>Eukaryota</taxon>
        <taxon>Fungi</taxon>
        <taxon>Dikarya</taxon>
        <taxon>Ascomycota</taxon>
        <taxon>Pezizomycotina</taxon>
        <taxon>Geoglossomycetes</taxon>
        <taxon>Geoglossales</taxon>
        <taxon>Geoglossaceae</taxon>
        <taxon>Trichoglossum</taxon>
    </lineage>
</organism>
<comment type="caution">
    <text evidence="2">The sequence shown here is derived from an EMBL/GenBank/DDBJ whole genome shotgun (WGS) entry which is preliminary data.</text>
</comment>
<protein>
    <recommendedName>
        <fullName evidence="4">MFS maltose permease</fullName>
    </recommendedName>
</protein>
<evidence type="ECO:0008006" key="4">
    <source>
        <dbReference type="Google" id="ProtNLM"/>
    </source>
</evidence>
<feature type="transmembrane region" description="Helical" evidence="1">
    <location>
        <begin position="91"/>
        <end position="113"/>
    </location>
</feature>
<evidence type="ECO:0000313" key="2">
    <source>
        <dbReference type="EMBL" id="KAH0565610.1"/>
    </source>
</evidence>
<reference evidence="2" key="1">
    <citation type="submission" date="2021-03" db="EMBL/GenBank/DDBJ databases">
        <title>Comparative genomics and phylogenomic investigation of the class Geoglossomycetes provide insights into ecological specialization and systematics.</title>
        <authorList>
            <person name="Melie T."/>
            <person name="Pirro S."/>
            <person name="Miller A.N."/>
            <person name="Quandt A."/>
        </authorList>
    </citation>
    <scope>NUCLEOTIDE SEQUENCE</scope>
    <source>
        <strain evidence="2">CAQ_001_2017</strain>
    </source>
</reference>
<gene>
    <name evidence="2" type="ORF">GP486_000998</name>
</gene>
<evidence type="ECO:0000256" key="1">
    <source>
        <dbReference type="SAM" id="Phobius"/>
    </source>
</evidence>
<keyword evidence="1" id="KW-1133">Transmembrane helix</keyword>
<dbReference type="AlphaFoldDB" id="A0A9P8LHR2"/>
<dbReference type="Proteomes" id="UP000750711">
    <property type="component" value="Unassembled WGS sequence"/>
</dbReference>
<sequence>MRSPRLSPLHRIYPLLRPFQPSNANSKATYPRPFSQNSLLLLFGPASPRPQLPFLATPVHRNLLRQRGGQWQLSRLLTTERKRYIKEQLWLAGKYTAFGYAGLVLIFLISFGIQNEYLEGKYPTPREWTMVSRMNYRSARRSEEPSATESGLTDYARSGNLYQIMVGRLENPDKDGRDISELDEGGILVDGIGKTGADISNKSEPWRRCYYEVLMGAARAAEHLDGWVMDNTRRISFPGDVVVGTDNPNPKPVPPGAHSPPLQENCSPAYKPPEAYYLKILTTKGFTPKQRLLSALAYADWLDFKGLPDSAEEMYRWALDIAVSTQPASAVNDVDKSTGVISEHPTHLSENLLLATTSLAVHHARNKNTSAALPILLSVLRARRSLPDAPPSAGRPTRIQAIRESTSMPSLIINFLRSIFMERPFPPLPPSGEDPPLRSSAEICEEAGVMTYIGEVLFASSNRSAGLSWTRDAVDLAEAAFREVAGMDGDERCRECLEVGLENWQKMVLQMAKEGGAKGEEEVGSRRWSAWLTRNRGEKGKVNWESERNLVDERYRKARKMLDASSSSGVSSGWFFL</sequence>
<proteinExistence type="predicted"/>
<name>A0A9P8LHR2_9PEZI</name>
<keyword evidence="1" id="KW-0812">Transmembrane</keyword>
<accession>A0A9P8LHR2</accession>
<keyword evidence="1" id="KW-0472">Membrane</keyword>